<dbReference type="AlphaFoldDB" id="A0A9D4N9Q7"/>
<proteinExistence type="predicted"/>
<protein>
    <submittedName>
        <fullName evidence="1">Uncharacterized protein</fullName>
    </submittedName>
</protein>
<comment type="caution">
    <text evidence="1">The sequence shown here is derived from an EMBL/GenBank/DDBJ whole genome shotgun (WGS) entry which is preliminary data.</text>
</comment>
<organism evidence="1 2">
    <name type="scientific">Dreissena polymorpha</name>
    <name type="common">Zebra mussel</name>
    <name type="synonym">Mytilus polymorpha</name>
    <dbReference type="NCBI Taxonomy" id="45954"/>
    <lineage>
        <taxon>Eukaryota</taxon>
        <taxon>Metazoa</taxon>
        <taxon>Spiralia</taxon>
        <taxon>Lophotrochozoa</taxon>
        <taxon>Mollusca</taxon>
        <taxon>Bivalvia</taxon>
        <taxon>Autobranchia</taxon>
        <taxon>Heteroconchia</taxon>
        <taxon>Euheterodonta</taxon>
        <taxon>Imparidentia</taxon>
        <taxon>Neoheterodontei</taxon>
        <taxon>Myida</taxon>
        <taxon>Dreissenoidea</taxon>
        <taxon>Dreissenidae</taxon>
        <taxon>Dreissena</taxon>
    </lineage>
</organism>
<gene>
    <name evidence="1" type="ORF">DPMN_014492</name>
</gene>
<reference evidence="1" key="2">
    <citation type="submission" date="2020-11" db="EMBL/GenBank/DDBJ databases">
        <authorList>
            <person name="McCartney M.A."/>
            <person name="Auch B."/>
            <person name="Kono T."/>
            <person name="Mallez S."/>
            <person name="Becker A."/>
            <person name="Gohl D.M."/>
            <person name="Silverstein K.A.T."/>
            <person name="Koren S."/>
            <person name="Bechman K.B."/>
            <person name="Herman A."/>
            <person name="Abrahante J.E."/>
            <person name="Garbe J."/>
        </authorList>
    </citation>
    <scope>NUCLEOTIDE SEQUENCE</scope>
    <source>
        <strain evidence="1">Duluth1</strain>
        <tissue evidence="1">Whole animal</tissue>
    </source>
</reference>
<keyword evidence="2" id="KW-1185">Reference proteome</keyword>
<reference evidence="1" key="1">
    <citation type="journal article" date="2019" name="bioRxiv">
        <title>The Genome of the Zebra Mussel, Dreissena polymorpha: A Resource for Invasive Species Research.</title>
        <authorList>
            <person name="McCartney M.A."/>
            <person name="Auch B."/>
            <person name="Kono T."/>
            <person name="Mallez S."/>
            <person name="Zhang Y."/>
            <person name="Obille A."/>
            <person name="Becker A."/>
            <person name="Abrahante J.E."/>
            <person name="Garbe J."/>
            <person name="Badalamenti J.P."/>
            <person name="Herman A."/>
            <person name="Mangelson H."/>
            <person name="Liachko I."/>
            <person name="Sullivan S."/>
            <person name="Sone E.D."/>
            <person name="Koren S."/>
            <person name="Silverstein K.A.T."/>
            <person name="Beckman K.B."/>
            <person name="Gohl D.M."/>
        </authorList>
    </citation>
    <scope>NUCLEOTIDE SEQUENCE</scope>
    <source>
        <strain evidence="1">Duluth1</strain>
        <tissue evidence="1">Whole animal</tissue>
    </source>
</reference>
<dbReference type="EMBL" id="JAIWYP010000001">
    <property type="protein sequence ID" value="KAH3890411.1"/>
    <property type="molecule type" value="Genomic_DNA"/>
</dbReference>
<accession>A0A9D4N9Q7</accession>
<name>A0A9D4N9Q7_DREPO</name>
<evidence type="ECO:0000313" key="2">
    <source>
        <dbReference type="Proteomes" id="UP000828390"/>
    </source>
</evidence>
<evidence type="ECO:0000313" key="1">
    <source>
        <dbReference type="EMBL" id="KAH3890411.1"/>
    </source>
</evidence>
<dbReference type="Proteomes" id="UP000828390">
    <property type="component" value="Unassembled WGS sequence"/>
</dbReference>
<sequence length="59" mass="6820">MQNLWTLSAPDASGYSSAIQDYTDLFYTLSPQHKDFIEARCKRNAFDLEIMHIHISPCQ</sequence>